<keyword evidence="2" id="KW-1185">Reference proteome</keyword>
<accession>A0ABT9S0S4</accession>
<dbReference type="RefSeq" id="WP_141941499.1">
    <property type="nucleotide sequence ID" value="NZ_JAUSRE010000033.1"/>
</dbReference>
<dbReference type="EMBL" id="JAUSRE010000033">
    <property type="protein sequence ID" value="MDP9890651.1"/>
    <property type="molecule type" value="Genomic_DNA"/>
</dbReference>
<reference evidence="1 2" key="1">
    <citation type="submission" date="2023-07" db="EMBL/GenBank/DDBJ databases">
        <title>Sorghum-associated microbial communities from plants grown in Nebraska, USA.</title>
        <authorList>
            <person name="Schachtman D."/>
        </authorList>
    </citation>
    <scope>NUCLEOTIDE SEQUENCE [LARGE SCALE GENOMIC DNA]</scope>
    <source>
        <strain evidence="1 2">CC222</strain>
    </source>
</reference>
<name>A0ABT9S0S4_9MICC</name>
<dbReference type="Proteomes" id="UP001226577">
    <property type="component" value="Unassembled WGS sequence"/>
</dbReference>
<organism evidence="1 2">
    <name type="scientific">Pseudarthrobacter enclensis</name>
    <dbReference type="NCBI Taxonomy" id="993070"/>
    <lineage>
        <taxon>Bacteria</taxon>
        <taxon>Bacillati</taxon>
        <taxon>Actinomycetota</taxon>
        <taxon>Actinomycetes</taxon>
        <taxon>Micrococcales</taxon>
        <taxon>Micrococcaceae</taxon>
        <taxon>Pseudarthrobacter</taxon>
    </lineage>
</organism>
<comment type="caution">
    <text evidence="1">The sequence shown here is derived from an EMBL/GenBank/DDBJ whole genome shotgun (WGS) entry which is preliminary data.</text>
</comment>
<gene>
    <name evidence="1" type="ORF">J2X98_004265</name>
</gene>
<proteinExistence type="predicted"/>
<evidence type="ECO:0000313" key="1">
    <source>
        <dbReference type="EMBL" id="MDP9890651.1"/>
    </source>
</evidence>
<evidence type="ECO:0000313" key="2">
    <source>
        <dbReference type="Proteomes" id="UP001226577"/>
    </source>
</evidence>
<sequence>MPTAFIPFTMRASARDGHRRTFRTDVERLSAGHLHWAPLDVLRSTGTQAVFRGAVPQGAHTTTDADLARFLEDRLATADIHLDLSVTIDR</sequence>
<protein>
    <submittedName>
        <fullName evidence="1">Uncharacterized protein</fullName>
    </submittedName>
</protein>